<dbReference type="Proteomes" id="UP000269396">
    <property type="component" value="Unassembled WGS sequence"/>
</dbReference>
<dbReference type="EMBL" id="UZAL01037594">
    <property type="protein sequence ID" value="VDP72162.1"/>
    <property type="molecule type" value="Genomic_DNA"/>
</dbReference>
<organism evidence="1 2">
    <name type="scientific">Schistosoma mattheei</name>
    <dbReference type="NCBI Taxonomy" id="31246"/>
    <lineage>
        <taxon>Eukaryota</taxon>
        <taxon>Metazoa</taxon>
        <taxon>Spiralia</taxon>
        <taxon>Lophotrochozoa</taxon>
        <taxon>Platyhelminthes</taxon>
        <taxon>Trematoda</taxon>
        <taxon>Digenea</taxon>
        <taxon>Strigeidida</taxon>
        <taxon>Schistosomatoidea</taxon>
        <taxon>Schistosomatidae</taxon>
        <taxon>Schistosoma</taxon>
    </lineage>
</organism>
<reference evidence="1 2" key="1">
    <citation type="submission" date="2018-11" db="EMBL/GenBank/DDBJ databases">
        <authorList>
            <consortium name="Pathogen Informatics"/>
        </authorList>
    </citation>
    <scope>NUCLEOTIDE SEQUENCE [LARGE SCALE GENOMIC DNA]</scope>
    <source>
        <strain>Denwood</strain>
        <strain evidence="2">Zambia</strain>
    </source>
</reference>
<keyword evidence="2" id="KW-1185">Reference proteome</keyword>
<protein>
    <submittedName>
        <fullName evidence="1">Uncharacterized protein</fullName>
    </submittedName>
</protein>
<evidence type="ECO:0000313" key="1">
    <source>
        <dbReference type="EMBL" id="VDP72162.1"/>
    </source>
</evidence>
<dbReference type="AlphaFoldDB" id="A0A3P8F7D3"/>
<name>A0A3P8F7D3_9TREM</name>
<sequence>MLVLIEYYQNYYTYYHYLIDYYYYYQIYPYNPIFHYSMKIHQESCCKRHCWNYSTVSNHVHHLI</sequence>
<gene>
    <name evidence="1" type="ORF">SMTD_LOCUS16730</name>
</gene>
<accession>A0A3P8F7D3</accession>
<evidence type="ECO:0000313" key="2">
    <source>
        <dbReference type="Proteomes" id="UP000269396"/>
    </source>
</evidence>
<proteinExistence type="predicted"/>